<comment type="caution">
    <text evidence="8">The sequence shown here is derived from an EMBL/GenBank/DDBJ whole genome shotgun (WGS) entry which is preliminary data.</text>
</comment>
<keyword evidence="4 7" id="KW-1133">Transmembrane helix</keyword>
<evidence type="ECO:0000256" key="1">
    <source>
        <dbReference type="ARBA" id="ARBA00004479"/>
    </source>
</evidence>
<evidence type="ECO:0000256" key="3">
    <source>
        <dbReference type="ARBA" id="ARBA00022729"/>
    </source>
</evidence>
<dbReference type="Proteomes" id="UP001359485">
    <property type="component" value="Unassembled WGS sequence"/>
</dbReference>
<reference evidence="8 9" key="1">
    <citation type="submission" date="2023-09" db="EMBL/GenBank/DDBJ databases">
        <title>Genomes of two closely related lineages of the louse Polyplax serrata with different host specificities.</title>
        <authorList>
            <person name="Martinu J."/>
            <person name="Tarabai H."/>
            <person name="Stefka J."/>
            <person name="Hypsa V."/>
        </authorList>
    </citation>
    <scope>NUCLEOTIDE SEQUENCE [LARGE SCALE GENOMIC DNA]</scope>
    <source>
        <strain evidence="8">98ZLc_SE</strain>
    </source>
</reference>
<keyword evidence="5 7" id="KW-0472">Membrane</keyword>
<dbReference type="PANTHER" id="PTHR31386">
    <property type="entry name" value="UNCHARACTERIZED PROTEIN KIAA2013"/>
    <property type="match status" value="1"/>
</dbReference>
<dbReference type="InterPro" id="IPR018795">
    <property type="entry name" value="K2013-like"/>
</dbReference>
<dbReference type="Pfam" id="PF10222">
    <property type="entry name" value="DUF2152"/>
    <property type="match status" value="1"/>
</dbReference>
<keyword evidence="6" id="KW-0325">Glycoprotein</keyword>
<evidence type="ECO:0000256" key="5">
    <source>
        <dbReference type="ARBA" id="ARBA00023136"/>
    </source>
</evidence>
<dbReference type="PANTHER" id="PTHR31386:SF2">
    <property type="entry name" value="SIMILAR TO RIKEN CDNA 2510039O18"/>
    <property type="match status" value="1"/>
</dbReference>
<evidence type="ECO:0000313" key="9">
    <source>
        <dbReference type="Proteomes" id="UP001359485"/>
    </source>
</evidence>
<protein>
    <submittedName>
        <fullName evidence="8">Uncharacterized protein</fullName>
    </submittedName>
</protein>
<evidence type="ECO:0000313" key="8">
    <source>
        <dbReference type="EMBL" id="KAK6624037.1"/>
    </source>
</evidence>
<accession>A0ABR1ANI6</accession>
<feature type="transmembrane region" description="Helical" evidence="7">
    <location>
        <begin position="20"/>
        <end position="42"/>
    </location>
</feature>
<proteinExistence type="predicted"/>
<evidence type="ECO:0000256" key="6">
    <source>
        <dbReference type="ARBA" id="ARBA00023180"/>
    </source>
</evidence>
<evidence type="ECO:0000256" key="4">
    <source>
        <dbReference type="ARBA" id="ARBA00022989"/>
    </source>
</evidence>
<keyword evidence="9" id="KW-1185">Reference proteome</keyword>
<name>A0ABR1ANI6_POLSC</name>
<keyword evidence="3" id="KW-0732">Signal</keyword>
<dbReference type="EMBL" id="JAWJWF010000046">
    <property type="protein sequence ID" value="KAK6624037.1"/>
    <property type="molecule type" value="Genomic_DNA"/>
</dbReference>
<organism evidence="8 9">
    <name type="scientific">Polyplax serrata</name>
    <name type="common">Common mouse louse</name>
    <dbReference type="NCBI Taxonomy" id="468196"/>
    <lineage>
        <taxon>Eukaryota</taxon>
        <taxon>Metazoa</taxon>
        <taxon>Ecdysozoa</taxon>
        <taxon>Arthropoda</taxon>
        <taxon>Hexapoda</taxon>
        <taxon>Insecta</taxon>
        <taxon>Pterygota</taxon>
        <taxon>Neoptera</taxon>
        <taxon>Paraneoptera</taxon>
        <taxon>Psocodea</taxon>
        <taxon>Troctomorpha</taxon>
        <taxon>Phthiraptera</taxon>
        <taxon>Anoplura</taxon>
        <taxon>Polyplacidae</taxon>
        <taxon>Polyplax</taxon>
    </lineage>
</organism>
<evidence type="ECO:0000256" key="2">
    <source>
        <dbReference type="ARBA" id="ARBA00022692"/>
    </source>
</evidence>
<comment type="subcellular location">
    <subcellularLocation>
        <location evidence="1">Membrane</location>
        <topology evidence="1">Single-pass type I membrane protein</topology>
    </subcellularLocation>
</comment>
<evidence type="ECO:0000256" key="7">
    <source>
        <dbReference type="SAM" id="Phobius"/>
    </source>
</evidence>
<feature type="transmembrane region" description="Helical" evidence="7">
    <location>
        <begin position="568"/>
        <end position="589"/>
    </location>
</feature>
<gene>
    <name evidence="8" type="ORF">RUM44_010895</name>
</gene>
<sequence>MDSIELGRRLKRHLDIFFSYRRITFVILTLLVFFVYIVPFLFRRFDFRRSPSSSEDEIDSCIQDRLTSFYSESFEYNVNIRHVPSELNEKPYVAYVGNGVFGIEINKHSQMYIRHGRTLSLHSLVHPIVYLQNYYMSSFKEAIVTNYLTGIVHVFQCYKGGVYASYQYYAHRTYQAVFVQDIKVSNPTDVNLDIVVNTNKVVTWPNAVPVAINIKQGDNLILFNMYTGYINVSDSEVVAISVATRNYPMKVVVEARRSKNLHLLTSLNYSTPVKKSLLNVKKQEVEKSVIENLKKALGQDPMHLKENHAKIWQELWSTGLTIGTSKAKDALNGDKINATMYYVLSQVRVRNEFLKKDSADLTIKVSDAEGCYGDYHTLEAKNLWGNLETIEDINEKAKYWLLSLEKHGCHNMLKTGAHGVVQAMVLSFGGLRFSNQHLEFNIHPKYLHREYLFRHINYGNLTHVNISVVLKEDLKTVIDVSIDRSGRNYYACDAGCHNIMQLGPEKHTFPVKLTQPLTAILYITYDKQHMEDLRHAIHVVEIAEAPPHEHHLIALHQHGHHLGGLPTFFWITVSLLILIFHLFLFKLIYNEYCSGAAQEKHRFRYGKL</sequence>
<keyword evidence="2 7" id="KW-0812">Transmembrane</keyword>